<dbReference type="Gene3D" id="2.60.40.10">
    <property type="entry name" value="Immunoglobulins"/>
    <property type="match status" value="1"/>
</dbReference>
<dbReference type="InterPro" id="IPR021631">
    <property type="entry name" value="DUF3238"/>
</dbReference>
<dbReference type="Proteomes" id="UP000275473">
    <property type="component" value="Unassembled WGS sequence"/>
</dbReference>
<dbReference type="EMBL" id="RIAX01000010">
    <property type="protein sequence ID" value="RNF38707.1"/>
    <property type="molecule type" value="Genomic_DNA"/>
</dbReference>
<protein>
    <submittedName>
        <fullName evidence="1">DUF3238 domain-containing protein</fullName>
    </submittedName>
</protein>
<evidence type="ECO:0000313" key="1">
    <source>
        <dbReference type="EMBL" id="RNF38707.1"/>
    </source>
</evidence>
<keyword evidence="2" id="KW-1185">Reference proteome</keyword>
<dbReference type="AlphaFoldDB" id="A0A3M8P4W6"/>
<evidence type="ECO:0000313" key="2">
    <source>
        <dbReference type="Proteomes" id="UP000275473"/>
    </source>
</evidence>
<organism evidence="1 2">
    <name type="scientific">Planococcus salinus</name>
    <dbReference type="NCBI Taxonomy" id="1848460"/>
    <lineage>
        <taxon>Bacteria</taxon>
        <taxon>Bacillati</taxon>
        <taxon>Bacillota</taxon>
        <taxon>Bacilli</taxon>
        <taxon>Bacillales</taxon>
        <taxon>Caryophanaceae</taxon>
        <taxon>Planococcus</taxon>
    </lineage>
</organism>
<name>A0A3M8P4W6_9BACL</name>
<sequence>MSQPTNTFDINLLEQSDTAIYFTWTKTGDTCRVIRDETVIYTGTHNAVKDENLERGEFYTYTIERLDQEEKVVDRIKMQTGTENKEHNHLNRLQAITVTAIVSENRISLAWGEIQGVEEYEIYREGELVDTVTATQYTDRNVPMDQSYTFWIRCKRPLPDSEENFGEEKFIAARLFGLFNRRPSRSEPAMEDFWLTKKIGRLDRLLVDRHQAQDRPQFSKWYFRYMTFLPDRIIQNPNMLSPNRYFSGDDRSFDPEAKRYRTQVEFSIELNDKSAICEFHKDIGTSVAYNWRRKFRKADVASTEGIHFEEVRENDRTATVFYTHKVGNPITTAPDISYEVSAVFYHNGTYDISGIHDQSPNHEVYLKDGASEEWEMIHEAESKGLAWMAGPIARQYWRISNFE</sequence>
<dbReference type="Pfam" id="PF11579">
    <property type="entry name" value="DUF3238"/>
    <property type="match status" value="1"/>
</dbReference>
<dbReference type="OrthoDB" id="2444319at2"/>
<gene>
    <name evidence="1" type="ORF">EEX84_12795</name>
</gene>
<proteinExistence type="predicted"/>
<dbReference type="RefSeq" id="WP_123166046.1">
    <property type="nucleotide sequence ID" value="NZ_RIAX01000010.1"/>
</dbReference>
<dbReference type="InterPro" id="IPR013783">
    <property type="entry name" value="Ig-like_fold"/>
</dbReference>
<accession>A0A3M8P4W6</accession>
<comment type="caution">
    <text evidence="1">The sequence shown here is derived from an EMBL/GenBank/DDBJ whole genome shotgun (WGS) entry which is preliminary data.</text>
</comment>
<reference evidence="1 2" key="1">
    <citation type="journal article" date="2018" name="Int. J. Syst. Evol. Microbiol.">
        <title>Planococcus salinus sp. nov., a moderately halophilic bacterium isolated from a saline-alkali soil.</title>
        <authorList>
            <person name="Gan L."/>
        </authorList>
    </citation>
    <scope>NUCLEOTIDE SEQUENCE [LARGE SCALE GENOMIC DNA]</scope>
    <source>
        <strain evidence="1 2">LCB217</strain>
    </source>
</reference>